<evidence type="ECO:0000313" key="2">
    <source>
        <dbReference type="EMBL" id="CAB4006225.1"/>
    </source>
</evidence>
<evidence type="ECO:0000313" key="3">
    <source>
        <dbReference type="Proteomes" id="UP001152795"/>
    </source>
</evidence>
<protein>
    <submittedName>
        <fullName evidence="2">Uncharacterized protein</fullName>
    </submittedName>
</protein>
<accession>A0A7D9IHX7</accession>
<reference evidence="2" key="1">
    <citation type="submission" date="2020-04" db="EMBL/GenBank/DDBJ databases">
        <authorList>
            <person name="Alioto T."/>
            <person name="Alioto T."/>
            <person name="Gomez Garrido J."/>
        </authorList>
    </citation>
    <scope>NUCLEOTIDE SEQUENCE</scope>
    <source>
        <strain evidence="2">A484AB</strain>
    </source>
</reference>
<sequence length="188" mass="21397">MSQCHWVIPIIDVLKSTLEDLEDNGVGTVKQEILNSLDERFGGIEDSTKISSIQVCQKAKDKVLNIQYANESLNPEIECQEPVQIQHEQKKPTIWERMTERMKKHGRPDVRYDESHGDNETGCNSSTGSMEVDLSMYCAEEVILLRGDGSDPFQYWQIKKTSWAKLPLKLPPNTQAQCILKGCFQILV</sequence>
<evidence type="ECO:0000256" key="1">
    <source>
        <dbReference type="SAM" id="MobiDB-lite"/>
    </source>
</evidence>
<dbReference type="AlphaFoldDB" id="A0A7D9IHX7"/>
<dbReference type="Proteomes" id="UP001152795">
    <property type="component" value="Unassembled WGS sequence"/>
</dbReference>
<comment type="caution">
    <text evidence="2">The sequence shown here is derived from an EMBL/GenBank/DDBJ whole genome shotgun (WGS) entry which is preliminary data.</text>
</comment>
<feature type="region of interest" description="Disordered" evidence="1">
    <location>
        <begin position="105"/>
        <end position="126"/>
    </location>
</feature>
<feature type="compositionally biased region" description="Basic and acidic residues" evidence="1">
    <location>
        <begin position="105"/>
        <end position="119"/>
    </location>
</feature>
<organism evidence="2 3">
    <name type="scientific">Paramuricea clavata</name>
    <name type="common">Red gorgonian</name>
    <name type="synonym">Violescent sea-whip</name>
    <dbReference type="NCBI Taxonomy" id="317549"/>
    <lineage>
        <taxon>Eukaryota</taxon>
        <taxon>Metazoa</taxon>
        <taxon>Cnidaria</taxon>
        <taxon>Anthozoa</taxon>
        <taxon>Octocorallia</taxon>
        <taxon>Malacalcyonacea</taxon>
        <taxon>Plexauridae</taxon>
        <taxon>Paramuricea</taxon>
    </lineage>
</organism>
<dbReference type="EMBL" id="CACRXK020005449">
    <property type="protein sequence ID" value="CAB4006225.1"/>
    <property type="molecule type" value="Genomic_DNA"/>
</dbReference>
<gene>
    <name evidence="2" type="ORF">PACLA_8A001355</name>
</gene>
<proteinExistence type="predicted"/>
<keyword evidence="3" id="KW-1185">Reference proteome</keyword>
<name>A0A7D9IHX7_PARCT</name>